<feature type="binding site" evidence="3">
    <location>
        <position position="177"/>
    </location>
    <ligand>
        <name>Zn(2+)</name>
        <dbReference type="ChEBI" id="CHEBI:29105"/>
    </ligand>
</feature>
<dbReference type="AlphaFoldDB" id="A0A517N6Z8"/>
<feature type="binding site" evidence="3">
    <location>
        <position position="119"/>
    </location>
    <ligand>
        <name>Zn(2+)</name>
        <dbReference type="ChEBI" id="CHEBI:29105"/>
    </ligand>
</feature>
<dbReference type="GO" id="GO:0004476">
    <property type="term" value="F:mannose-6-phosphate isomerase activity"/>
    <property type="evidence" value="ECO:0007669"/>
    <property type="project" value="UniProtKB-EC"/>
</dbReference>
<dbReference type="PIRSF" id="PIRSF036894">
    <property type="entry name" value="PMI_Firm_short"/>
    <property type="match status" value="1"/>
</dbReference>
<gene>
    <name evidence="6" type="primary">gmuF</name>
    <name evidence="6" type="ORF">K227x_13030</name>
</gene>
<keyword evidence="1 3" id="KW-0479">Metal-binding</keyword>
<dbReference type="RefSeq" id="WP_145168713.1">
    <property type="nucleotide sequence ID" value="NZ_CP036525.1"/>
</dbReference>
<evidence type="ECO:0000313" key="6">
    <source>
        <dbReference type="EMBL" id="QDT02924.1"/>
    </source>
</evidence>
<dbReference type="Gene3D" id="2.60.120.10">
    <property type="entry name" value="Jelly Rolls"/>
    <property type="match status" value="2"/>
</dbReference>
<dbReference type="OrthoDB" id="9808275at2"/>
<dbReference type="InterPro" id="IPR011051">
    <property type="entry name" value="RmlC_Cupin_sf"/>
</dbReference>
<dbReference type="KEGG" id="rlc:K227x_13030"/>
<reference evidence="6 7" key="1">
    <citation type="submission" date="2019-02" db="EMBL/GenBank/DDBJ databases">
        <title>Deep-cultivation of Planctomycetes and their phenomic and genomic characterization uncovers novel biology.</title>
        <authorList>
            <person name="Wiegand S."/>
            <person name="Jogler M."/>
            <person name="Boedeker C."/>
            <person name="Pinto D."/>
            <person name="Vollmers J."/>
            <person name="Rivas-Marin E."/>
            <person name="Kohn T."/>
            <person name="Peeters S.H."/>
            <person name="Heuer A."/>
            <person name="Rast P."/>
            <person name="Oberbeckmann S."/>
            <person name="Bunk B."/>
            <person name="Jeske O."/>
            <person name="Meyerdierks A."/>
            <person name="Storesund J.E."/>
            <person name="Kallscheuer N."/>
            <person name="Luecker S."/>
            <person name="Lage O.M."/>
            <person name="Pohl T."/>
            <person name="Merkel B.J."/>
            <person name="Hornburger P."/>
            <person name="Mueller R.-W."/>
            <person name="Bruemmer F."/>
            <person name="Labrenz M."/>
            <person name="Spormann A.M."/>
            <person name="Op den Camp H."/>
            <person name="Overmann J."/>
            <person name="Amann R."/>
            <person name="Jetten M.S.M."/>
            <person name="Mascher T."/>
            <person name="Medema M.H."/>
            <person name="Devos D.P."/>
            <person name="Kaster A.-K."/>
            <person name="Ovreas L."/>
            <person name="Rohde M."/>
            <person name="Galperin M.Y."/>
            <person name="Jogler C."/>
        </authorList>
    </citation>
    <scope>NUCLEOTIDE SEQUENCE [LARGE SCALE GENOMIC DNA]</scope>
    <source>
        <strain evidence="6 7">K22_7</strain>
    </source>
</reference>
<dbReference type="EC" id="5.3.1.8" evidence="6"/>
<evidence type="ECO:0000256" key="4">
    <source>
        <dbReference type="PIRSR" id="PIRSR036894-2"/>
    </source>
</evidence>
<dbReference type="EMBL" id="CP036525">
    <property type="protein sequence ID" value="QDT02924.1"/>
    <property type="molecule type" value="Genomic_DNA"/>
</dbReference>
<dbReference type="Pfam" id="PF20511">
    <property type="entry name" value="PMI_typeI_cat"/>
    <property type="match status" value="1"/>
</dbReference>
<accession>A0A517N6Z8</accession>
<evidence type="ECO:0000259" key="5">
    <source>
        <dbReference type="Pfam" id="PF20511"/>
    </source>
</evidence>
<evidence type="ECO:0000256" key="3">
    <source>
        <dbReference type="PIRSR" id="PIRSR036894-1"/>
    </source>
</evidence>
<evidence type="ECO:0000313" key="7">
    <source>
        <dbReference type="Proteomes" id="UP000318538"/>
    </source>
</evidence>
<dbReference type="InterPro" id="IPR014628">
    <property type="entry name" value="Man6P_isomerase_Firm_short"/>
</dbReference>
<evidence type="ECO:0000256" key="1">
    <source>
        <dbReference type="ARBA" id="ARBA00022723"/>
    </source>
</evidence>
<dbReference type="Proteomes" id="UP000318538">
    <property type="component" value="Chromosome"/>
</dbReference>
<keyword evidence="2 3" id="KW-0862">Zinc</keyword>
<dbReference type="GO" id="GO:0005975">
    <property type="term" value="P:carbohydrate metabolic process"/>
    <property type="evidence" value="ECO:0007669"/>
    <property type="project" value="InterPro"/>
</dbReference>
<keyword evidence="7" id="KW-1185">Reference proteome</keyword>
<dbReference type="CDD" id="cd07010">
    <property type="entry name" value="cupin_PMI_type_I_N_bac"/>
    <property type="match status" value="1"/>
</dbReference>
<keyword evidence="6" id="KW-0413">Isomerase</keyword>
<evidence type="ECO:0000256" key="2">
    <source>
        <dbReference type="ARBA" id="ARBA00022833"/>
    </source>
</evidence>
<dbReference type="InterPro" id="IPR046457">
    <property type="entry name" value="PMI_typeI_cat"/>
</dbReference>
<comment type="cofactor">
    <cofactor evidence="3">
        <name>Zn(2+)</name>
        <dbReference type="ChEBI" id="CHEBI:29105"/>
    </cofactor>
    <text evidence="3">Binds 1 zinc ion per subunit.</text>
</comment>
<feature type="domain" description="Phosphomannose isomerase type I catalytic" evidence="5">
    <location>
        <begin position="9"/>
        <end position="110"/>
    </location>
</feature>
<name>A0A517N6Z8_9BACT</name>
<dbReference type="InterPro" id="IPR051804">
    <property type="entry name" value="Carb_Metab_Reg_Kinase/Isom"/>
</dbReference>
<dbReference type="InterPro" id="IPR014710">
    <property type="entry name" value="RmlC-like_jellyroll"/>
</dbReference>
<organism evidence="6 7">
    <name type="scientific">Rubripirellula lacrimiformis</name>
    <dbReference type="NCBI Taxonomy" id="1930273"/>
    <lineage>
        <taxon>Bacteria</taxon>
        <taxon>Pseudomonadati</taxon>
        <taxon>Planctomycetota</taxon>
        <taxon>Planctomycetia</taxon>
        <taxon>Pirellulales</taxon>
        <taxon>Pirellulaceae</taxon>
        <taxon>Rubripirellula</taxon>
    </lineage>
</organism>
<dbReference type="PANTHER" id="PTHR42742">
    <property type="entry name" value="TRANSCRIPTIONAL REPRESSOR MPRA"/>
    <property type="match status" value="1"/>
</dbReference>
<protein>
    <submittedName>
        <fullName evidence="6">Putative mannose-6-phosphate isomerase GmuF</fullName>
        <ecNumber evidence="6">5.3.1.8</ecNumber>
    </submittedName>
</protein>
<feature type="active site" evidence="4">
    <location>
        <position position="197"/>
    </location>
</feature>
<dbReference type="PANTHER" id="PTHR42742:SF3">
    <property type="entry name" value="FRUCTOKINASE"/>
    <property type="match status" value="1"/>
</dbReference>
<dbReference type="GO" id="GO:0008270">
    <property type="term" value="F:zinc ion binding"/>
    <property type="evidence" value="ECO:0007669"/>
    <property type="project" value="InterPro"/>
</dbReference>
<feature type="binding site" evidence="3">
    <location>
        <position position="101"/>
    </location>
    <ligand>
        <name>Zn(2+)</name>
        <dbReference type="ChEBI" id="CHEBI:29105"/>
    </ligand>
</feature>
<sequence>MQPYPLSFRPVLKQTIWGGRRLGSLLGKPIGSDENYAESWEIVDHGDDQSVVTDGDLAGQTLAQVIAGHRQWLLGDQVPQGSFPLLLKYLDCNRVLSVQVHPDDAYAKQMPQPDLGKTEAWYIVASDPGSQIYAGLKSGVDQSTLREAIAAGQTEETLHTFHPEVGDIVFIPAGTVHALGSGLVVAEIQQSSDTTFRLFDWNRVDDAGNGRPLHIQSSLEVTDYQRGPVAAVRCDALATGWQTMVSCDKFVLNVLLGGTDTIGGDGRFHLVTVPRGRATLVDGNRRYPLETGATVMLPAAMGACGISVSAPDSTVLASHLPD</sequence>
<dbReference type="SUPFAM" id="SSF51182">
    <property type="entry name" value="RmlC-like cupins"/>
    <property type="match status" value="1"/>
</dbReference>
<proteinExistence type="predicted"/>